<accession>A0AAU9XGM2</accession>
<evidence type="ECO:0000313" key="1">
    <source>
        <dbReference type="EMBL" id="CAH3147644.1"/>
    </source>
</evidence>
<feature type="non-terminal residue" evidence="1">
    <location>
        <position position="1"/>
    </location>
</feature>
<dbReference type="EMBL" id="CALNXJ010000043">
    <property type="protein sequence ID" value="CAH3147644.1"/>
    <property type="molecule type" value="Genomic_DNA"/>
</dbReference>
<gene>
    <name evidence="1" type="ORF">PMEA_00023516</name>
</gene>
<evidence type="ECO:0000313" key="2">
    <source>
        <dbReference type="Proteomes" id="UP001159428"/>
    </source>
</evidence>
<dbReference type="Proteomes" id="UP001159428">
    <property type="component" value="Unassembled WGS sequence"/>
</dbReference>
<protein>
    <recommendedName>
        <fullName evidence="3">Sodefrin-like factor</fullName>
    </recommendedName>
</protein>
<organism evidence="1 2">
    <name type="scientific">Pocillopora meandrina</name>
    <dbReference type="NCBI Taxonomy" id="46732"/>
    <lineage>
        <taxon>Eukaryota</taxon>
        <taxon>Metazoa</taxon>
        <taxon>Cnidaria</taxon>
        <taxon>Anthozoa</taxon>
        <taxon>Hexacorallia</taxon>
        <taxon>Scleractinia</taxon>
        <taxon>Astrocoeniina</taxon>
        <taxon>Pocilloporidae</taxon>
        <taxon>Pocillopora</taxon>
    </lineage>
</organism>
<name>A0AAU9XGM2_9CNID</name>
<sequence length="96" mass="10578">VNTTQCKACFRSAFGDCLAQEANNCTNPTTDSCFSATGCYMFNNGSKAILSFVARGCIACPTGETACSNFKVRFETETNWTLRDYYNIMCFQSQGQ</sequence>
<proteinExistence type="predicted"/>
<comment type="caution">
    <text evidence="1">The sequence shown here is derived from an EMBL/GenBank/DDBJ whole genome shotgun (WGS) entry which is preliminary data.</text>
</comment>
<evidence type="ECO:0008006" key="3">
    <source>
        <dbReference type="Google" id="ProtNLM"/>
    </source>
</evidence>
<keyword evidence="2" id="KW-1185">Reference proteome</keyword>
<dbReference type="AlphaFoldDB" id="A0AAU9XGM2"/>
<reference evidence="1 2" key="1">
    <citation type="submission" date="2022-05" db="EMBL/GenBank/DDBJ databases">
        <authorList>
            <consortium name="Genoscope - CEA"/>
            <person name="William W."/>
        </authorList>
    </citation>
    <scope>NUCLEOTIDE SEQUENCE [LARGE SCALE GENOMIC DNA]</scope>
</reference>